<keyword evidence="11" id="KW-0915">Sodium</keyword>
<keyword evidence="8 11" id="KW-0407">Ion channel</keyword>
<keyword evidence="4 11" id="KW-0812">Transmembrane</keyword>
<dbReference type="InterPro" id="IPR003691">
    <property type="entry name" value="FluC"/>
</dbReference>
<evidence type="ECO:0000256" key="9">
    <source>
        <dbReference type="ARBA" id="ARBA00035120"/>
    </source>
</evidence>
<organism evidence="12 13">
    <name type="scientific">Caminibacter mediatlanticus TB-2</name>
    <dbReference type="NCBI Taxonomy" id="391592"/>
    <lineage>
        <taxon>Bacteria</taxon>
        <taxon>Pseudomonadati</taxon>
        <taxon>Campylobacterota</taxon>
        <taxon>Epsilonproteobacteria</taxon>
        <taxon>Nautiliales</taxon>
        <taxon>Nautiliaceae</taxon>
        <taxon>Caminibacter</taxon>
    </lineage>
</organism>
<evidence type="ECO:0000313" key="13">
    <source>
        <dbReference type="Proteomes" id="UP000306825"/>
    </source>
</evidence>
<evidence type="ECO:0000256" key="3">
    <source>
        <dbReference type="ARBA" id="ARBA00022519"/>
    </source>
</evidence>
<comment type="catalytic activity">
    <reaction evidence="10">
        <text>fluoride(in) = fluoride(out)</text>
        <dbReference type="Rhea" id="RHEA:76159"/>
        <dbReference type="ChEBI" id="CHEBI:17051"/>
    </reaction>
    <physiologicalReaction direction="left-to-right" evidence="10">
        <dbReference type="Rhea" id="RHEA:76160"/>
    </physiologicalReaction>
</comment>
<evidence type="ECO:0000256" key="1">
    <source>
        <dbReference type="ARBA" id="ARBA00004651"/>
    </source>
</evidence>
<dbReference type="PANTHER" id="PTHR28259">
    <property type="entry name" value="FLUORIDE EXPORT PROTEIN 1-RELATED"/>
    <property type="match status" value="1"/>
</dbReference>
<comment type="subcellular location">
    <subcellularLocation>
        <location evidence="1 11">Cell membrane</location>
        <topology evidence="1 11">Multi-pass membrane protein</topology>
    </subcellularLocation>
</comment>
<feature type="binding site" evidence="11">
    <location>
        <position position="77"/>
    </location>
    <ligand>
        <name>Na(+)</name>
        <dbReference type="ChEBI" id="CHEBI:29101"/>
        <note>structural</note>
    </ligand>
</feature>
<keyword evidence="3" id="KW-0997">Cell inner membrane</keyword>
<comment type="function">
    <text evidence="11">Fluoride-specific ion channel. Important for reducing fluoride concentration in the cell, thus reducing its toxicity.</text>
</comment>
<keyword evidence="11" id="KW-0813">Transport</keyword>
<dbReference type="HAMAP" id="MF_00454">
    <property type="entry name" value="FluC"/>
    <property type="match status" value="1"/>
</dbReference>
<accession>A0ABX5V967</accession>
<evidence type="ECO:0000256" key="4">
    <source>
        <dbReference type="ARBA" id="ARBA00022692"/>
    </source>
</evidence>
<evidence type="ECO:0000313" key="12">
    <source>
        <dbReference type="EMBL" id="QCT94504.1"/>
    </source>
</evidence>
<evidence type="ECO:0000256" key="6">
    <source>
        <dbReference type="ARBA" id="ARBA00023065"/>
    </source>
</evidence>
<evidence type="ECO:0000256" key="2">
    <source>
        <dbReference type="ARBA" id="ARBA00022475"/>
    </source>
</evidence>
<dbReference type="PANTHER" id="PTHR28259:SF1">
    <property type="entry name" value="FLUORIDE EXPORT PROTEIN 1-RELATED"/>
    <property type="match status" value="1"/>
</dbReference>
<keyword evidence="2 11" id="KW-1003">Cell membrane</keyword>
<feature type="transmembrane region" description="Helical" evidence="11">
    <location>
        <begin position="35"/>
        <end position="57"/>
    </location>
</feature>
<keyword evidence="13" id="KW-1185">Reference proteome</keyword>
<sequence length="128" mass="13825">MKFDTMLAIGIGGFIGAILRAYTSGLINNTIKHDIPFGTLSVNLIGSFILGVLIGLIQYNIIENSYIKSLLTTGMMGALTTFSTFAIESFFLIKNGLIIESLVYISLNVIGSILFAGAGFKFIEAIYK</sequence>
<feature type="transmembrane region" description="Helical" evidence="11">
    <location>
        <begin position="7"/>
        <end position="23"/>
    </location>
</feature>
<evidence type="ECO:0000256" key="11">
    <source>
        <dbReference type="HAMAP-Rule" id="MF_00454"/>
    </source>
</evidence>
<reference evidence="12 13" key="1">
    <citation type="submission" date="2019-05" db="EMBL/GenBank/DDBJ databases">
        <title>A comparative analysis of the Nautiliaceae.</title>
        <authorList>
            <person name="Grosche A."/>
            <person name="Smedile F."/>
            <person name="Vetriani C."/>
        </authorList>
    </citation>
    <scope>NUCLEOTIDE SEQUENCE [LARGE SCALE GENOMIC DNA]</scope>
    <source>
        <strain evidence="12 13">TB-2</strain>
    </source>
</reference>
<gene>
    <name evidence="11 12" type="primary">crcB</name>
    <name evidence="11" type="synonym">fluC</name>
    <name evidence="12" type="ORF">FE773_04725</name>
</gene>
<evidence type="ECO:0000256" key="7">
    <source>
        <dbReference type="ARBA" id="ARBA00023136"/>
    </source>
</evidence>
<evidence type="ECO:0000256" key="8">
    <source>
        <dbReference type="ARBA" id="ARBA00023303"/>
    </source>
</evidence>
<dbReference type="EMBL" id="CP040463">
    <property type="protein sequence ID" value="QCT94504.1"/>
    <property type="molecule type" value="Genomic_DNA"/>
</dbReference>
<evidence type="ECO:0000256" key="10">
    <source>
        <dbReference type="ARBA" id="ARBA00035585"/>
    </source>
</evidence>
<comment type="similarity">
    <text evidence="9 11">Belongs to the fluoride channel Fluc/FEX (TC 1.A.43) family.</text>
</comment>
<keyword evidence="5 11" id="KW-1133">Transmembrane helix</keyword>
<evidence type="ECO:0000256" key="5">
    <source>
        <dbReference type="ARBA" id="ARBA00022989"/>
    </source>
</evidence>
<name>A0ABX5V967_9BACT</name>
<feature type="transmembrane region" description="Helical" evidence="11">
    <location>
        <begin position="103"/>
        <end position="123"/>
    </location>
</feature>
<comment type="activity regulation">
    <text evidence="11">Na(+) is not transported, but it plays an essential structural role and its presence is essential for fluoride channel function.</text>
</comment>
<protein>
    <recommendedName>
        <fullName evidence="11">Fluoride-specific ion channel FluC</fullName>
    </recommendedName>
</protein>
<keyword evidence="11" id="KW-0479">Metal-binding</keyword>
<feature type="binding site" evidence="11">
    <location>
        <position position="80"/>
    </location>
    <ligand>
        <name>Na(+)</name>
        <dbReference type="ChEBI" id="CHEBI:29101"/>
        <note>structural</note>
    </ligand>
</feature>
<dbReference type="Proteomes" id="UP000306825">
    <property type="component" value="Chromosome"/>
</dbReference>
<feature type="transmembrane region" description="Helical" evidence="11">
    <location>
        <begin position="69"/>
        <end position="91"/>
    </location>
</feature>
<proteinExistence type="inferred from homology"/>
<keyword evidence="7 11" id="KW-0472">Membrane</keyword>
<dbReference type="Pfam" id="PF02537">
    <property type="entry name" value="CRCB"/>
    <property type="match status" value="1"/>
</dbReference>
<dbReference type="NCBIfam" id="TIGR00494">
    <property type="entry name" value="crcB"/>
    <property type="match status" value="1"/>
</dbReference>
<dbReference type="RefSeq" id="WP_138323272.1">
    <property type="nucleotide sequence ID" value="NZ_CP040463.1"/>
</dbReference>
<keyword evidence="6 11" id="KW-0406">Ion transport</keyword>